<feature type="compositionally biased region" description="Basic and acidic residues" evidence="1">
    <location>
        <begin position="171"/>
        <end position="185"/>
    </location>
</feature>
<gene>
    <name evidence="2" type="ORF">VITISV_009064</name>
</gene>
<dbReference type="EMBL" id="AM441688">
    <property type="protein sequence ID" value="CAN67341.1"/>
    <property type="molecule type" value="Genomic_DNA"/>
</dbReference>
<protein>
    <submittedName>
        <fullName evidence="2">Uncharacterized protein</fullName>
    </submittedName>
</protein>
<sequence length="196" mass="21608">MRWEGGCRPAVARRRRLVGGLIGDNEDGRVFGKQNKIKWKEKNGDGGTPEKAPAGVGIGIVLLEGRKMVALNAKLTNVFKCQTEEIWWHLNAKLANGSKCRTKNMMALNAQLTNGSKCRTEDIMVLNAKLTNGSECLTMNDDFWTPNCGEMALNTKPRKDDGSERLNVNDGSERLNVDNGSERLNVDNGSERLNCG</sequence>
<dbReference type="AlphaFoldDB" id="A5AZT6"/>
<feature type="region of interest" description="Disordered" evidence="1">
    <location>
        <begin position="154"/>
        <end position="196"/>
    </location>
</feature>
<organism evidence="2">
    <name type="scientific">Vitis vinifera</name>
    <name type="common">Grape</name>
    <dbReference type="NCBI Taxonomy" id="29760"/>
    <lineage>
        <taxon>Eukaryota</taxon>
        <taxon>Viridiplantae</taxon>
        <taxon>Streptophyta</taxon>
        <taxon>Embryophyta</taxon>
        <taxon>Tracheophyta</taxon>
        <taxon>Spermatophyta</taxon>
        <taxon>Magnoliopsida</taxon>
        <taxon>eudicotyledons</taxon>
        <taxon>Gunneridae</taxon>
        <taxon>Pentapetalae</taxon>
        <taxon>rosids</taxon>
        <taxon>Vitales</taxon>
        <taxon>Vitaceae</taxon>
        <taxon>Viteae</taxon>
        <taxon>Vitis</taxon>
    </lineage>
</organism>
<accession>A5AZT6</accession>
<evidence type="ECO:0000256" key="1">
    <source>
        <dbReference type="SAM" id="MobiDB-lite"/>
    </source>
</evidence>
<name>A5AZT6_VITVI</name>
<proteinExistence type="predicted"/>
<reference evidence="2" key="1">
    <citation type="journal article" date="2007" name="PLoS ONE">
        <title>The first genome sequence of an elite grapevine cultivar (Pinot noir Vitis vinifera L.): coping with a highly heterozygous genome.</title>
        <authorList>
            <person name="Velasco R."/>
            <person name="Zharkikh A."/>
            <person name="Troggio M."/>
            <person name="Cartwright D.A."/>
            <person name="Cestaro A."/>
            <person name="Pruss D."/>
            <person name="Pindo M."/>
            <person name="FitzGerald L.M."/>
            <person name="Vezzulli S."/>
            <person name="Reid J."/>
            <person name="Malacarne G."/>
            <person name="Iliev D."/>
            <person name="Coppola G."/>
            <person name="Wardell B."/>
            <person name="Micheletti D."/>
            <person name="Macalma T."/>
            <person name="Facci M."/>
            <person name="Mitchell J.T."/>
            <person name="Perazzolli M."/>
            <person name="Eldredge G."/>
            <person name="Gatto P."/>
            <person name="Oyzerski R."/>
            <person name="Moretto M."/>
            <person name="Gutin N."/>
            <person name="Stefanini M."/>
            <person name="Chen Y."/>
            <person name="Segala C."/>
            <person name="Davenport C."/>
            <person name="Dematte L."/>
            <person name="Mraz A."/>
            <person name="Battilana J."/>
            <person name="Stormo K."/>
            <person name="Costa F."/>
            <person name="Tao Q."/>
            <person name="Si-Ammour A."/>
            <person name="Harkins T."/>
            <person name="Lackey A."/>
            <person name="Perbost C."/>
            <person name="Taillon B."/>
            <person name="Stella A."/>
            <person name="Solovyev V."/>
            <person name="Fawcett J.A."/>
            <person name="Sterck L."/>
            <person name="Vandepoele K."/>
            <person name="Grando S.M."/>
            <person name="Toppo S."/>
            <person name="Moser C."/>
            <person name="Lanchbury J."/>
            <person name="Bogden R."/>
            <person name="Skolnick M."/>
            <person name="Sgaramella V."/>
            <person name="Bhatnagar S.K."/>
            <person name="Fontana P."/>
            <person name="Gutin A."/>
            <person name="Van de Peer Y."/>
            <person name="Salamini F."/>
            <person name="Viola R."/>
        </authorList>
    </citation>
    <scope>NUCLEOTIDE SEQUENCE</scope>
</reference>
<evidence type="ECO:0000313" key="2">
    <source>
        <dbReference type="EMBL" id="CAN67341.1"/>
    </source>
</evidence>